<sequence>MDILLHLHAAGVGHVLSEDPPPPGAWVRDDAVCRGHIPAALSDRLLPDYVRYGTGRTVWDAVARTYQLDEAALFYHRFIDFKFDASTPLLEQLAHLHAMAVHMEDVSASGTANMARGKLPANAQIPEILIGQYMFSPTPDQNTNGRFLRQKLAHQWFGGAPMVATLPTITPLNGDVSYLRWKESMLLVLNTAGVAHVLTEDPPPPPPPSCDGGGGASPDAAAAAARRKWARDDAVCRGHILAGLSEAIFPDYVRHVTGRSLWRAVARTYDLDAPSVSWRKFTELEFNFTGGGGGAPSFLEQLAHAEALGIAGEPSHRDLVDYTLGQKLPADMASRATVVLSDGSISVSMEKAWEVARIWERNRISEEDELGVRAAMAEDEEKGWVCCNFGNNAGIGLGAKNTRA</sequence>
<dbReference type="Pfam" id="PF14223">
    <property type="entry name" value="Retrotran_gag_2"/>
    <property type="match status" value="1"/>
</dbReference>
<protein>
    <submittedName>
        <fullName evidence="2">Uncharacterized protein</fullName>
    </submittedName>
</protein>
<name>A0A835KRL3_9POAL</name>
<reference evidence="2" key="1">
    <citation type="submission" date="2020-07" db="EMBL/GenBank/DDBJ databases">
        <title>Genome sequence and genetic diversity analysis of an under-domesticated orphan crop, white fonio (Digitaria exilis).</title>
        <authorList>
            <person name="Bennetzen J.L."/>
            <person name="Chen S."/>
            <person name="Ma X."/>
            <person name="Wang X."/>
            <person name="Yssel A.E.J."/>
            <person name="Chaluvadi S.R."/>
            <person name="Johnson M."/>
            <person name="Gangashetty P."/>
            <person name="Hamidou F."/>
            <person name="Sanogo M.D."/>
            <person name="Zwaenepoel A."/>
            <person name="Wallace J."/>
            <person name="Van De Peer Y."/>
            <person name="Van Deynze A."/>
        </authorList>
    </citation>
    <scope>NUCLEOTIDE SEQUENCE</scope>
    <source>
        <tissue evidence="2">Leaves</tissue>
    </source>
</reference>
<evidence type="ECO:0000256" key="1">
    <source>
        <dbReference type="SAM" id="MobiDB-lite"/>
    </source>
</evidence>
<evidence type="ECO:0000313" key="2">
    <source>
        <dbReference type="EMBL" id="KAF8772833.1"/>
    </source>
</evidence>
<dbReference type="PANTHER" id="PTHR47592:SF27">
    <property type="entry name" value="OS08G0421700 PROTEIN"/>
    <property type="match status" value="1"/>
</dbReference>
<dbReference type="OrthoDB" id="658619at2759"/>
<keyword evidence="3" id="KW-1185">Reference proteome</keyword>
<accession>A0A835KRL3</accession>
<dbReference type="EMBL" id="JACEFO010000353">
    <property type="protein sequence ID" value="KAF8772833.1"/>
    <property type="molecule type" value="Genomic_DNA"/>
</dbReference>
<feature type="region of interest" description="Disordered" evidence="1">
    <location>
        <begin position="198"/>
        <end position="222"/>
    </location>
</feature>
<evidence type="ECO:0000313" key="3">
    <source>
        <dbReference type="Proteomes" id="UP000636709"/>
    </source>
</evidence>
<dbReference type="Proteomes" id="UP000636709">
    <property type="component" value="Unassembled WGS sequence"/>
</dbReference>
<organism evidence="2 3">
    <name type="scientific">Digitaria exilis</name>
    <dbReference type="NCBI Taxonomy" id="1010633"/>
    <lineage>
        <taxon>Eukaryota</taxon>
        <taxon>Viridiplantae</taxon>
        <taxon>Streptophyta</taxon>
        <taxon>Embryophyta</taxon>
        <taxon>Tracheophyta</taxon>
        <taxon>Spermatophyta</taxon>
        <taxon>Magnoliopsida</taxon>
        <taxon>Liliopsida</taxon>
        <taxon>Poales</taxon>
        <taxon>Poaceae</taxon>
        <taxon>PACMAD clade</taxon>
        <taxon>Panicoideae</taxon>
        <taxon>Panicodae</taxon>
        <taxon>Paniceae</taxon>
        <taxon>Anthephorinae</taxon>
        <taxon>Digitaria</taxon>
    </lineage>
</organism>
<comment type="caution">
    <text evidence="2">The sequence shown here is derived from an EMBL/GenBank/DDBJ whole genome shotgun (WGS) entry which is preliminary data.</text>
</comment>
<proteinExistence type="predicted"/>
<gene>
    <name evidence="2" type="ORF">HU200_005217</name>
</gene>
<dbReference type="AlphaFoldDB" id="A0A835KRL3"/>
<dbReference type="PANTHER" id="PTHR47592">
    <property type="entry name" value="PBF68 PROTEIN"/>
    <property type="match status" value="1"/>
</dbReference>